<dbReference type="Proteomes" id="UP000231586">
    <property type="component" value="Unassembled WGS sequence"/>
</dbReference>
<reference evidence="2 3" key="1">
    <citation type="submission" date="2017-11" db="EMBL/GenBank/DDBJ databases">
        <title>Genomic Encyclopedia of Archaeal and Bacterial Type Strains, Phase II (KMG-II): From Individual Species to Whole Genera.</title>
        <authorList>
            <person name="Goeker M."/>
        </authorList>
    </citation>
    <scope>NUCLEOTIDE SEQUENCE [LARGE SCALE GENOMIC DNA]</scope>
    <source>
        <strain evidence="2 3">DSM 22413</strain>
    </source>
</reference>
<keyword evidence="3" id="KW-1185">Reference proteome</keyword>
<dbReference type="AlphaFoldDB" id="A0A2M8W6N2"/>
<feature type="transmembrane region" description="Helical" evidence="1">
    <location>
        <begin position="439"/>
        <end position="461"/>
    </location>
</feature>
<feature type="transmembrane region" description="Helical" evidence="1">
    <location>
        <begin position="25"/>
        <end position="44"/>
    </location>
</feature>
<protein>
    <submittedName>
        <fullName evidence="2">ABC-2 type transport system permease protein</fullName>
    </submittedName>
</protein>
<feature type="transmembrane region" description="Helical" evidence="1">
    <location>
        <begin position="351"/>
        <end position="375"/>
    </location>
</feature>
<keyword evidence="1" id="KW-0472">Membrane</keyword>
<feature type="transmembrane region" description="Helical" evidence="1">
    <location>
        <begin position="396"/>
        <end position="419"/>
    </location>
</feature>
<dbReference type="EMBL" id="PGTZ01000010">
    <property type="protein sequence ID" value="PJI86552.1"/>
    <property type="molecule type" value="Genomic_DNA"/>
</dbReference>
<evidence type="ECO:0000256" key="1">
    <source>
        <dbReference type="SAM" id="Phobius"/>
    </source>
</evidence>
<proteinExistence type="predicted"/>
<feature type="transmembrane region" description="Helical" evidence="1">
    <location>
        <begin position="468"/>
        <end position="491"/>
    </location>
</feature>
<feature type="transmembrane region" description="Helical" evidence="1">
    <location>
        <begin position="167"/>
        <end position="188"/>
    </location>
</feature>
<keyword evidence="1" id="KW-1133">Transmembrane helix</keyword>
<gene>
    <name evidence="2" type="ORF">CLV34_2470</name>
</gene>
<feature type="transmembrane region" description="Helical" evidence="1">
    <location>
        <begin position="303"/>
        <end position="324"/>
    </location>
</feature>
<evidence type="ECO:0000313" key="2">
    <source>
        <dbReference type="EMBL" id="PJI86552.1"/>
    </source>
</evidence>
<organism evidence="2 3">
    <name type="scientific">Luteimicrobium subarcticum</name>
    <dbReference type="NCBI Taxonomy" id="620910"/>
    <lineage>
        <taxon>Bacteria</taxon>
        <taxon>Bacillati</taxon>
        <taxon>Actinomycetota</taxon>
        <taxon>Actinomycetes</taxon>
        <taxon>Micrococcales</taxon>
        <taxon>Luteimicrobium</taxon>
    </lineage>
</organism>
<sequence length="540" mass="54075">MSASASGTLTATGRLTRLALRRDRVTVPVSALALAVTVLVSASAMQTAYPTAADRAQLAQGAGTNAAFLVLLGPFRNPASVASTTAWRVGLFMVAVAGVLAALAVVRHTRGEEEAGRLELVRSTPVGRLSPLGSGVLVGSVLSGAVAVVMTLVLLPSGDTADDVAGAVAFGAQFLGIGLASVGVGAVCAQVAATARTARTLALAVLVGGYALRGVGDVQDDLSWLVWLSPVGWAERMDAYGANAYGPFVLCVLLGAAGVALAAVLSGHRDLGAGLVAPRPGPAASASLGTVGALVTRLQWASVAAWALTAGLYCFVVGCVLESADSLLQGNAAAQQYVETLGGAGKLQDTLVAVVMSFVGTAAAAFGVSAATQAHGEETRGRTELVLATGTSRARYLAAWTSLVVAGVVVLLAACGLLMGVGHAVTGGTWGESLVTEVAAAAVQAPAALVVGGVALVLYGWRPRLVGLGWALVVAIVLVVLLGSALHLPQWVLDLSPFTHVPAVPVDDVDVVPLAVLLGVALILGALAFVGFCRREVGSA</sequence>
<accession>A0A2M8W6N2</accession>
<feature type="transmembrane region" description="Helical" evidence="1">
    <location>
        <begin position="129"/>
        <end position="155"/>
    </location>
</feature>
<feature type="transmembrane region" description="Helical" evidence="1">
    <location>
        <begin position="511"/>
        <end position="533"/>
    </location>
</feature>
<feature type="transmembrane region" description="Helical" evidence="1">
    <location>
        <begin position="87"/>
        <end position="108"/>
    </location>
</feature>
<name>A0A2M8W6N2_9MICO</name>
<keyword evidence="1" id="KW-0812">Transmembrane</keyword>
<comment type="caution">
    <text evidence="2">The sequence shown here is derived from an EMBL/GenBank/DDBJ whole genome shotgun (WGS) entry which is preliminary data.</text>
</comment>
<dbReference type="OrthoDB" id="2014935at2"/>
<feature type="transmembrane region" description="Helical" evidence="1">
    <location>
        <begin position="244"/>
        <end position="265"/>
    </location>
</feature>
<evidence type="ECO:0000313" key="3">
    <source>
        <dbReference type="Proteomes" id="UP000231586"/>
    </source>
</evidence>
<dbReference type="RefSeq" id="WP_100350599.1">
    <property type="nucleotide sequence ID" value="NZ_PGTZ01000010.1"/>
</dbReference>